<dbReference type="EMBL" id="FOTV01000011">
    <property type="protein sequence ID" value="SFL83263.1"/>
    <property type="molecule type" value="Genomic_DNA"/>
</dbReference>
<dbReference type="InterPro" id="IPR036282">
    <property type="entry name" value="Glutathione-S-Trfase_C_sf"/>
</dbReference>
<comment type="caution">
    <text evidence="2">The sequence shown here is derived from an EMBL/GenBank/DDBJ whole genome shotgun (WGS) entry which is preliminary data.</text>
</comment>
<accession>A0ABY1FQ75</accession>
<dbReference type="Pfam" id="PF13410">
    <property type="entry name" value="GST_C_2"/>
    <property type="match status" value="1"/>
</dbReference>
<dbReference type="InterPro" id="IPR004045">
    <property type="entry name" value="Glutathione_S-Trfase_N"/>
</dbReference>
<evidence type="ECO:0000259" key="1">
    <source>
        <dbReference type="PROSITE" id="PS50404"/>
    </source>
</evidence>
<keyword evidence="3" id="KW-1185">Reference proteome</keyword>
<dbReference type="PROSITE" id="PS50404">
    <property type="entry name" value="GST_NTER"/>
    <property type="match status" value="1"/>
</dbReference>
<dbReference type="SFLD" id="SFLDS00019">
    <property type="entry name" value="Glutathione_Transferase_(cytos"/>
    <property type="match status" value="1"/>
</dbReference>
<sequence>MPRQARVIVLGFSMISIVYSARSYAITVPLPRLYSFRRCPYAMRARLGILFAGLTVELREIVLKNKPAQMLAVSPKGTVPVLELAGGGRSERLVIEESREIVEWALRQSDPKGLLNADLVSANALIDRNDNEFKHWLDRYKYADRHPELSQWDYQQKGEVFLQALESLLAKNRNLLGSNISIADIGIMPFVRQFAHVDREVFYSLPYPNLQKWLRDWLDHPVFLQAMIKFPSWQEGDDEVVFPHITAFARS</sequence>
<organism evidence="2 3">
    <name type="scientific">Marinobacter salarius</name>
    <dbReference type="NCBI Taxonomy" id="1420917"/>
    <lineage>
        <taxon>Bacteria</taxon>
        <taxon>Pseudomonadati</taxon>
        <taxon>Pseudomonadota</taxon>
        <taxon>Gammaproteobacteria</taxon>
        <taxon>Pseudomonadales</taxon>
        <taxon>Marinobacteraceae</taxon>
        <taxon>Marinobacter</taxon>
    </lineage>
</organism>
<dbReference type="PANTHER" id="PTHR43968:SF6">
    <property type="entry name" value="GLUTATHIONE S-TRANSFERASE OMEGA"/>
    <property type="match status" value="1"/>
</dbReference>
<dbReference type="Proteomes" id="UP000199211">
    <property type="component" value="Unassembled WGS sequence"/>
</dbReference>
<dbReference type="Gene3D" id="3.40.30.10">
    <property type="entry name" value="Glutaredoxin"/>
    <property type="match status" value="1"/>
</dbReference>
<dbReference type="CDD" id="cd03196">
    <property type="entry name" value="GST_C_5"/>
    <property type="match status" value="1"/>
</dbReference>
<proteinExistence type="predicted"/>
<evidence type="ECO:0000313" key="3">
    <source>
        <dbReference type="Proteomes" id="UP000199211"/>
    </source>
</evidence>
<name>A0ABY1FQ75_9GAMM</name>
<dbReference type="InterPro" id="IPR036249">
    <property type="entry name" value="Thioredoxin-like_sf"/>
</dbReference>
<evidence type="ECO:0000313" key="2">
    <source>
        <dbReference type="EMBL" id="SFL83263.1"/>
    </source>
</evidence>
<dbReference type="Gene3D" id="1.20.1050.10">
    <property type="match status" value="1"/>
</dbReference>
<dbReference type="InterPro" id="IPR050983">
    <property type="entry name" value="GST_Omega/HSP26"/>
</dbReference>
<dbReference type="Pfam" id="PF13417">
    <property type="entry name" value="GST_N_3"/>
    <property type="match status" value="1"/>
</dbReference>
<protein>
    <submittedName>
        <fullName evidence="2">Glutathione S-transferase</fullName>
    </submittedName>
</protein>
<dbReference type="InterPro" id="IPR040079">
    <property type="entry name" value="Glutathione_S-Trfase"/>
</dbReference>
<feature type="domain" description="GST N-terminal" evidence="1">
    <location>
        <begin position="29"/>
        <end position="113"/>
    </location>
</feature>
<dbReference type="SUPFAM" id="SSF47616">
    <property type="entry name" value="GST C-terminal domain-like"/>
    <property type="match status" value="1"/>
</dbReference>
<gene>
    <name evidence="2" type="ORF">SAMN04487868_111139</name>
</gene>
<dbReference type="PANTHER" id="PTHR43968">
    <property type="match status" value="1"/>
</dbReference>
<reference evidence="2 3" key="1">
    <citation type="submission" date="2016-10" db="EMBL/GenBank/DDBJ databases">
        <authorList>
            <person name="Varghese N."/>
            <person name="Submissions S."/>
        </authorList>
    </citation>
    <scope>NUCLEOTIDE SEQUENCE [LARGE SCALE GENOMIC DNA]</scope>
    <source>
        <strain evidence="2 3">DSM 26291</strain>
    </source>
</reference>
<dbReference type="SUPFAM" id="SSF52833">
    <property type="entry name" value="Thioredoxin-like"/>
    <property type="match status" value="1"/>
</dbReference>